<feature type="region of interest" description="Disordered" evidence="5">
    <location>
        <begin position="1"/>
        <end position="35"/>
    </location>
</feature>
<dbReference type="PANTHER" id="PTHR13112:SF0">
    <property type="entry name" value="FI21285P1"/>
    <property type="match status" value="1"/>
</dbReference>
<dbReference type="EMBL" id="JBBBZM010000468">
    <property type="protein sequence ID" value="KAL0630620.1"/>
    <property type="molecule type" value="Genomic_DNA"/>
</dbReference>
<organism evidence="7 8">
    <name type="scientific">Discina gigas</name>
    <dbReference type="NCBI Taxonomy" id="1032678"/>
    <lineage>
        <taxon>Eukaryota</taxon>
        <taxon>Fungi</taxon>
        <taxon>Dikarya</taxon>
        <taxon>Ascomycota</taxon>
        <taxon>Pezizomycotina</taxon>
        <taxon>Pezizomycetes</taxon>
        <taxon>Pezizales</taxon>
        <taxon>Discinaceae</taxon>
        <taxon>Discina</taxon>
    </lineage>
</organism>
<dbReference type="PANTHER" id="PTHR13112">
    <property type="entry name" value="UPF3 REGULATOR OF NONSENSE TRANSCRIPTS-LIKE PROTEIN"/>
    <property type="match status" value="1"/>
</dbReference>
<feature type="domain" description="UPF3" evidence="6">
    <location>
        <begin position="39"/>
        <end position="241"/>
    </location>
</feature>
<dbReference type="Proteomes" id="UP001447188">
    <property type="component" value="Unassembled WGS sequence"/>
</dbReference>
<feature type="compositionally biased region" description="Basic residues" evidence="5">
    <location>
        <begin position="436"/>
        <end position="447"/>
    </location>
</feature>
<keyword evidence="8" id="KW-1185">Reference proteome</keyword>
<evidence type="ECO:0000256" key="1">
    <source>
        <dbReference type="ARBA" id="ARBA00004123"/>
    </source>
</evidence>
<feature type="region of interest" description="Disordered" evidence="5">
    <location>
        <begin position="182"/>
        <end position="649"/>
    </location>
</feature>
<dbReference type="InterPro" id="IPR035979">
    <property type="entry name" value="RBD_domain_sf"/>
</dbReference>
<keyword evidence="4" id="KW-0539">Nucleus</keyword>
<feature type="compositionally biased region" description="Polar residues" evidence="5">
    <location>
        <begin position="408"/>
        <end position="432"/>
    </location>
</feature>
<dbReference type="InterPro" id="IPR005120">
    <property type="entry name" value="UPF3_dom"/>
</dbReference>
<dbReference type="InterPro" id="IPR039722">
    <property type="entry name" value="Upf3"/>
</dbReference>
<keyword evidence="3" id="KW-0866">Nonsense-mediated mRNA decay</keyword>
<comment type="subcellular location">
    <subcellularLocation>
        <location evidence="1">Nucleus</location>
    </subcellularLocation>
</comment>
<reference evidence="7 8" key="1">
    <citation type="submission" date="2024-02" db="EMBL/GenBank/DDBJ databases">
        <title>Discinaceae phylogenomics.</title>
        <authorList>
            <person name="Dirks A.C."/>
            <person name="James T.Y."/>
        </authorList>
    </citation>
    <scope>NUCLEOTIDE SEQUENCE [LARGE SCALE GENOMIC DNA]</scope>
    <source>
        <strain evidence="7 8">ACD0624</strain>
    </source>
</reference>
<comment type="similarity">
    <text evidence="2">Belongs to the RENT3 family.</text>
</comment>
<evidence type="ECO:0000256" key="4">
    <source>
        <dbReference type="ARBA" id="ARBA00023242"/>
    </source>
</evidence>
<evidence type="ECO:0000256" key="3">
    <source>
        <dbReference type="ARBA" id="ARBA00023161"/>
    </source>
</evidence>
<feature type="compositionally biased region" description="Gly residues" evidence="5">
    <location>
        <begin position="536"/>
        <end position="551"/>
    </location>
</feature>
<evidence type="ECO:0000256" key="2">
    <source>
        <dbReference type="ARBA" id="ARBA00005991"/>
    </source>
</evidence>
<feature type="compositionally biased region" description="Basic and acidic residues" evidence="5">
    <location>
        <begin position="278"/>
        <end position="300"/>
    </location>
</feature>
<comment type="caution">
    <text evidence="7">The sequence shown here is derived from an EMBL/GenBank/DDBJ whole genome shotgun (WGS) entry which is preliminary data.</text>
</comment>
<feature type="compositionally biased region" description="Basic and acidic residues" evidence="5">
    <location>
        <begin position="320"/>
        <end position="351"/>
    </location>
</feature>
<feature type="compositionally biased region" description="Low complexity" evidence="5">
    <location>
        <begin position="505"/>
        <end position="523"/>
    </location>
</feature>
<accession>A0ABR3G3V5</accession>
<gene>
    <name evidence="7" type="ORF">Q9L58_010533</name>
</gene>
<protein>
    <recommendedName>
        <fullName evidence="6">UPF3 domain-containing protein</fullName>
    </recommendedName>
</protein>
<sequence length="649" mass="66428">MSATTPTILEKPRTRLRSGGGAGGGGKGGGGGGSQATVRLRVVVRHLPSLLKEDEFREGMAEYVNEETTEWLSWTQGKIPAEFSFPIFVHGRNKLPIYSRCYIKFKTPIQITALNDALRSHGPFVDSKGNATNPQMEYSPFQKFPKKGGRVDVRAGTIESDPDFVAFLASINGVGTVPTSNGAASADGTAPSAEGTAGTMTASPSGSALPNDPLSVPLPSGEKPEKPKSTPLIDFLRQQKAAAAAEKAAPGSSKAKSPKDGKDGKEVASSSSRRSDKRRMEKIRAKGKERDDTGKGERAIKQAIRAVDMETATILSREWSGSRREGSISTSGRDRESKVDKATAGETEKPKRERRRGGNAAGVAAILQRDLGLAGPRRSRGNKPALEPTTPIVEEGTAPSRPTPAAVMSNSPPAINAQLSHIGPQSSTQEVTPKTPRSRGGSRRDRRNRLDREDSTASVASASSPPPIAILKKQPSSGPSPISPEVPTLLKRQSSASGPPPTAPSGPASSAPASHTTPTAPKGDSGRRRHGRGEGRGGANGGGSGSGGGGRNPRPPVDTQPTQQQGQPAIPGVPTAPAGDINQPGGREGRGRRGSTSGGGGGGGGGSGGGGGRSGFRGGRGRGGGQGRGRGGPIGVNVTVAGGGGEGTS</sequence>
<dbReference type="Pfam" id="PF03467">
    <property type="entry name" value="Smg4_UPF3"/>
    <property type="match status" value="1"/>
</dbReference>
<dbReference type="CDD" id="cd12455">
    <property type="entry name" value="RRM_like_Smg4_UPF3"/>
    <property type="match status" value="1"/>
</dbReference>
<evidence type="ECO:0000256" key="5">
    <source>
        <dbReference type="SAM" id="MobiDB-lite"/>
    </source>
</evidence>
<evidence type="ECO:0000313" key="7">
    <source>
        <dbReference type="EMBL" id="KAL0630620.1"/>
    </source>
</evidence>
<proteinExistence type="inferred from homology"/>
<feature type="compositionally biased region" description="Basic and acidic residues" evidence="5">
    <location>
        <begin position="257"/>
        <end position="266"/>
    </location>
</feature>
<evidence type="ECO:0000313" key="8">
    <source>
        <dbReference type="Proteomes" id="UP001447188"/>
    </source>
</evidence>
<dbReference type="Gene3D" id="3.30.70.330">
    <property type="match status" value="1"/>
</dbReference>
<evidence type="ECO:0000259" key="6">
    <source>
        <dbReference type="Pfam" id="PF03467"/>
    </source>
</evidence>
<dbReference type="SUPFAM" id="SSF54928">
    <property type="entry name" value="RNA-binding domain, RBD"/>
    <property type="match status" value="1"/>
</dbReference>
<name>A0ABR3G3V5_9PEZI</name>
<feature type="compositionally biased region" description="Gly residues" evidence="5">
    <location>
        <begin position="18"/>
        <end position="34"/>
    </location>
</feature>
<feature type="compositionally biased region" description="Low complexity" evidence="5">
    <location>
        <begin position="240"/>
        <end position="255"/>
    </location>
</feature>
<feature type="compositionally biased region" description="Polar residues" evidence="5">
    <location>
        <begin position="198"/>
        <end position="208"/>
    </location>
</feature>
<feature type="compositionally biased region" description="Gly residues" evidence="5">
    <location>
        <begin position="596"/>
        <end position="634"/>
    </location>
</feature>
<dbReference type="InterPro" id="IPR012677">
    <property type="entry name" value="Nucleotide-bd_a/b_plait_sf"/>
</dbReference>